<gene>
    <name evidence="3" type="primary">msmE_1</name>
    <name evidence="3" type="ORF">BEI61_00018</name>
</gene>
<dbReference type="SUPFAM" id="SSF53850">
    <property type="entry name" value="Periplasmic binding protein-like II"/>
    <property type="match status" value="1"/>
</dbReference>
<dbReference type="PANTHER" id="PTHR43649">
    <property type="entry name" value="ARABINOSE-BINDING PROTEIN-RELATED"/>
    <property type="match status" value="1"/>
</dbReference>
<accession>A0A1E3AIE5</accession>
<feature type="chain" id="PRO_5039098225" evidence="2">
    <location>
        <begin position="28"/>
        <end position="452"/>
    </location>
</feature>
<keyword evidence="2" id="KW-0732">Signal</keyword>
<dbReference type="RefSeq" id="WP_069150828.1">
    <property type="nucleotide sequence ID" value="NZ_MCGH01000001.1"/>
</dbReference>
<comment type="caution">
    <text evidence="3">The sequence shown here is derived from an EMBL/GenBank/DDBJ whole genome shotgun (WGS) entry which is preliminary data.</text>
</comment>
<feature type="compositionally biased region" description="Basic and acidic residues" evidence="1">
    <location>
        <begin position="35"/>
        <end position="53"/>
    </location>
</feature>
<dbReference type="InterPro" id="IPR050490">
    <property type="entry name" value="Bact_solute-bd_prot1"/>
</dbReference>
<dbReference type="EMBL" id="MCGH01000001">
    <property type="protein sequence ID" value="ODM08389.1"/>
    <property type="molecule type" value="Genomic_DNA"/>
</dbReference>
<dbReference type="AlphaFoldDB" id="A0A1E3AIE5"/>
<dbReference type="PANTHER" id="PTHR43649:SF12">
    <property type="entry name" value="DIACETYLCHITOBIOSE BINDING PROTEIN DASA"/>
    <property type="match status" value="1"/>
</dbReference>
<dbReference type="Proteomes" id="UP000094067">
    <property type="component" value="Unassembled WGS sequence"/>
</dbReference>
<protein>
    <submittedName>
        <fullName evidence="3">Multiple sugar-binding protein</fullName>
    </submittedName>
</protein>
<reference evidence="3 4" key="1">
    <citation type="submission" date="2016-07" db="EMBL/GenBank/DDBJ databases">
        <title>Characterization of isolates of Eisenbergiella tayi derived from blood cultures, using whole genome sequencing.</title>
        <authorList>
            <person name="Burdz T."/>
            <person name="Wiebe D."/>
            <person name="Huynh C."/>
            <person name="Bernard K."/>
        </authorList>
    </citation>
    <scope>NUCLEOTIDE SEQUENCE [LARGE SCALE GENOMIC DNA]</scope>
    <source>
        <strain evidence="3 4">NML 110608</strain>
    </source>
</reference>
<feature type="region of interest" description="Disordered" evidence="1">
    <location>
        <begin position="29"/>
        <end position="59"/>
    </location>
</feature>
<evidence type="ECO:0000313" key="3">
    <source>
        <dbReference type="EMBL" id="ODM08389.1"/>
    </source>
</evidence>
<evidence type="ECO:0000313" key="4">
    <source>
        <dbReference type="Proteomes" id="UP000094067"/>
    </source>
</evidence>
<sequence length="452" mass="48548">MMKKKGMGTVVSILLTAAILLGGCGSAAETQTPAEETKKETVQQEVKESAAEEKAEETDGEVVELTMFGFKTGAEQGALPELIEQFNNENPGIHVTYEGISNSGGYQDVLTSRLASGQGDDIFMAQAYLGQLQEAGYVKDLSGVSTVADYTELVQDLMTIDGQISGLGMEIAVFGMFVNMDLLKECGIEKAPANYQEFLDACKAVTDAGHTAIACSGKDGTGLAVFAATRGLYPLYQDAEKAAKIEQINTGELSFGSYMKDGFILLKDLIDKGYINPEKALVTEAAKDDIAEFVKEDTAFMPGGSWFVSSINEGAPDMNYILTGVPVMDDDSLIMINAGVKLCINSKTEHSAEAEKFIEFMTGKESLDKYVQSQNSFSPLKDGSSTSNAVVNPVAEYLTSGRMISWVDPSFKSPVEPWTIARSYASNIAAGADIDTTVKDMDTDLTNKIKLK</sequence>
<dbReference type="Pfam" id="PF13416">
    <property type="entry name" value="SBP_bac_8"/>
    <property type="match status" value="1"/>
</dbReference>
<evidence type="ECO:0000256" key="1">
    <source>
        <dbReference type="SAM" id="MobiDB-lite"/>
    </source>
</evidence>
<name>A0A1E3AIE5_9FIRM</name>
<feature type="signal peptide" evidence="2">
    <location>
        <begin position="1"/>
        <end position="27"/>
    </location>
</feature>
<evidence type="ECO:0000256" key="2">
    <source>
        <dbReference type="SAM" id="SignalP"/>
    </source>
</evidence>
<dbReference type="Gene3D" id="3.40.190.10">
    <property type="entry name" value="Periplasmic binding protein-like II"/>
    <property type="match status" value="2"/>
</dbReference>
<organism evidence="3 4">
    <name type="scientific">Eisenbergiella tayi</name>
    <dbReference type="NCBI Taxonomy" id="1432052"/>
    <lineage>
        <taxon>Bacteria</taxon>
        <taxon>Bacillati</taxon>
        <taxon>Bacillota</taxon>
        <taxon>Clostridia</taxon>
        <taxon>Lachnospirales</taxon>
        <taxon>Lachnospiraceae</taxon>
        <taxon>Eisenbergiella</taxon>
    </lineage>
</organism>
<dbReference type="PROSITE" id="PS51257">
    <property type="entry name" value="PROKAR_LIPOPROTEIN"/>
    <property type="match status" value="1"/>
</dbReference>
<dbReference type="InterPro" id="IPR006059">
    <property type="entry name" value="SBP"/>
</dbReference>
<proteinExistence type="predicted"/>